<accession>A0ABS8TEZ3</accession>
<name>A0ABS8TEZ3_DATST</name>
<comment type="caution">
    <text evidence="2">The sequence shown here is derived from an EMBL/GenBank/DDBJ whole genome shotgun (WGS) entry which is preliminary data.</text>
</comment>
<feature type="compositionally biased region" description="Low complexity" evidence="1">
    <location>
        <begin position="8"/>
        <end position="18"/>
    </location>
</feature>
<dbReference type="EMBL" id="JACEIK010001455">
    <property type="protein sequence ID" value="MCD7469560.1"/>
    <property type="molecule type" value="Genomic_DNA"/>
</dbReference>
<proteinExistence type="predicted"/>
<evidence type="ECO:0000313" key="3">
    <source>
        <dbReference type="Proteomes" id="UP000823775"/>
    </source>
</evidence>
<organism evidence="2 3">
    <name type="scientific">Datura stramonium</name>
    <name type="common">Jimsonweed</name>
    <name type="synonym">Common thornapple</name>
    <dbReference type="NCBI Taxonomy" id="4076"/>
    <lineage>
        <taxon>Eukaryota</taxon>
        <taxon>Viridiplantae</taxon>
        <taxon>Streptophyta</taxon>
        <taxon>Embryophyta</taxon>
        <taxon>Tracheophyta</taxon>
        <taxon>Spermatophyta</taxon>
        <taxon>Magnoliopsida</taxon>
        <taxon>eudicotyledons</taxon>
        <taxon>Gunneridae</taxon>
        <taxon>Pentapetalae</taxon>
        <taxon>asterids</taxon>
        <taxon>lamiids</taxon>
        <taxon>Solanales</taxon>
        <taxon>Solanaceae</taxon>
        <taxon>Solanoideae</taxon>
        <taxon>Datureae</taxon>
        <taxon>Datura</taxon>
    </lineage>
</organism>
<feature type="non-terminal residue" evidence="2">
    <location>
        <position position="54"/>
    </location>
</feature>
<feature type="region of interest" description="Disordered" evidence="1">
    <location>
        <begin position="1"/>
        <end position="54"/>
    </location>
</feature>
<reference evidence="2 3" key="1">
    <citation type="journal article" date="2021" name="BMC Genomics">
        <title>Datura genome reveals duplications of psychoactive alkaloid biosynthetic genes and high mutation rate following tissue culture.</title>
        <authorList>
            <person name="Rajewski A."/>
            <person name="Carter-House D."/>
            <person name="Stajich J."/>
            <person name="Litt A."/>
        </authorList>
    </citation>
    <scope>NUCLEOTIDE SEQUENCE [LARGE SCALE GENOMIC DNA]</scope>
    <source>
        <strain evidence="2">AR-01</strain>
    </source>
</reference>
<protein>
    <submittedName>
        <fullName evidence="2">Uncharacterized protein</fullName>
    </submittedName>
</protein>
<dbReference type="Proteomes" id="UP000823775">
    <property type="component" value="Unassembled WGS sequence"/>
</dbReference>
<keyword evidence="3" id="KW-1185">Reference proteome</keyword>
<evidence type="ECO:0000256" key="1">
    <source>
        <dbReference type="SAM" id="MobiDB-lite"/>
    </source>
</evidence>
<sequence length="54" mass="6089">MTPKPSKGKGVTSSSHGSKSSKRASKEEHNDVSNLQQSLRQYGLRWVMEQEDKK</sequence>
<evidence type="ECO:0000313" key="2">
    <source>
        <dbReference type="EMBL" id="MCD7469560.1"/>
    </source>
</evidence>
<gene>
    <name evidence="2" type="ORF">HAX54_008672</name>
</gene>